<organism evidence="3 4">
    <name type="scientific">Agrobacterium tumefaciens</name>
    <dbReference type="NCBI Taxonomy" id="358"/>
    <lineage>
        <taxon>Bacteria</taxon>
        <taxon>Pseudomonadati</taxon>
        <taxon>Pseudomonadota</taxon>
        <taxon>Alphaproteobacteria</taxon>
        <taxon>Hyphomicrobiales</taxon>
        <taxon>Rhizobiaceae</taxon>
        <taxon>Rhizobium/Agrobacterium group</taxon>
        <taxon>Agrobacterium</taxon>
        <taxon>Agrobacterium tumefaciens complex</taxon>
    </lineage>
</organism>
<evidence type="ECO:0000313" key="4">
    <source>
        <dbReference type="Proteomes" id="UP000317023"/>
    </source>
</evidence>
<name>A0A546XGY3_AGRTU</name>
<dbReference type="EMBL" id="SGOE01000012">
    <property type="protein sequence ID" value="TRA99988.1"/>
    <property type="molecule type" value="Genomic_DNA"/>
</dbReference>
<dbReference type="NCBIfam" id="TIGR00079">
    <property type="entry name" value="pept_deformyl"/>
    <property type="match status" value="1"/>
</dbReference>
<proteinExistence type="inferred from homology"/>
<comment type="caution">
    <text evidence="2">Lacks conserved residue(s) required for the propagation of feature annotation.</text>
</comment>
<dbReference type="SUPFAM" id="SSF56420">
    <property type="entry name" value="Peptide deformylase"/>
    <property type="match status" value="1"/>
</dbReference>
<dbReference type="Gene3D" id="3.90.45.10">
    <property type="entry name" value="Peptide deformylase"/>
    <property type="match status" value="1"/>
</dbReference>
<dbReference type="PRINTS" id="PR01576">
    <property type="entry name" value="PDEFORMYLASE"/>
</dbReference>
<evidence type="ECO:0000256" key="2">
    <source>
        <dbReference type="HAMAP-Rule" id="MF_00163"/>
    </source>
</evidence>
<evidence type="ECO:0000256" key="1">
    <source>
        <dbReference type="ARBA" id="ARBA00010759"/>
    </source>
</evidence>
<dbReference type="InterPro" id="IPR036821">
    <property type="entry name" value="Peptide_deformylase_sf"/>
</dbReference>
<dbReference type="CDD" id="cd00487">
    <property type="entry name" value="Pep_deformylase"/>
    <property type="match status" value="1"/>
</dbReference>
<reference evidence="3 4" key="1">
    <citation type="journal article" date="2019" name="Appl. Microbiol. Biotechnol.">
        <title>Differential efficiency of wild type rhizogenic strains for rol gene transformation of plants.</title>
        <authorList>
            <person name="Desmet S."/>
            <person name="De Keyser E."/>
            <person name="Van Vaerenbergh J."/>
            <person name="Baeyen S."/>
            <person name="Van Huylenbroeck J."/>
            <person name="Geelen D."/>
            <person name="Dhooghe E."/>
        </authorList>
    </citation>
    <scope>NUCLEOTIDE SEQUENCE [LARGE SCALE GENOMIC DNA]</scope>
    <source>
        <strain evidence="3 4">MAFF210266</strain>
    </source>
</reference>
<comment type="caution">
    <text evidence="3">The sequence shown here is derived from an EMBL/GenBank/DDBJ whole genome shotgun (WGS) entry which is preliminary data.</text>
</comment>
<protein>
    <recommendedName>
        <fullName evidence="2">Peptide deformylase-like</fullName>
    </recommendedName>
    <alternativeName>
        <fullName evidence="2">Polypeptide deformylase-like</fullName>
    </alternativeName>
</protein>
<feature type="active site" evidence="2">
    <location>
        <position position="133"/>
    </location>
</feature>
<dbReference type="Proteomes" id="UP000317023">
    <property type="component" value="Unassembled WGS sequence"/>
</dbReference>
<evidence type="ECO:0000313" key="3">
    <source>
        <dbReference type="EMBL" id="TRA99988.1"/>
    </source>
</evidence>
<keyword evidence="3" id="KW-0378">Hydrolase</keyword>
<dbReference type="AlphaFoldDB" id="A0A546XGY3"/>
<dbReference type="HAMAP" id="MF_00163">
    <property type="entry name" value="Pep_deformylase"/>
    <property type="match status" value="1"/>
</dbReference>
<gene>
    <name evidence="3" type="ORF">EXN61_25915</name>
</gene>
<dbReference type="GO" id="GO:0042586">
    <property type="term" value="F:peptide deformylase activity"/>
    <property type="evidence" value="ECO:0007669"/>
    <property type="project" value="InterPro"/>
</dbReference>
<accession>A0A546XGY3</accession>
<dbReference type="InterPro" id="IPR023635">
    <property type="entry name" value="Peptide_deformylase"/>
</dbReference>
<dbReference type="Pfam" id="PF01327">
    <property type="entry name" value="Pep_deformylase"/>
    <property type="match status" value="1"/>
</dbReference>
<comment type="similarity">
    <text evidence="1 2">Belongs to the polypeptide deformylase family.</text>
</comment>
<dbReference type="RefSeq" id="WP_142859953.1">
    <property type="nucleotide sequence ID" value="NZ_SGOE01000012.1"/>
</dbReference>
<dbReference type="PANTHER" id="PTHR10458:SF22">
    <property type="entry name" value="PEPTIDE DEFORMYLASE"/>
    <property type="match status" value="1"/>
</dbReference>
<dbReference type="PANTHER" id="PTHR10458">
    <property type="entry name" value="PEPTIDE DEFORMYLASE"/>
    <property type="match status" value="1"/>
</dbReference>
<dbReference type="NCBIfam" id="NF009484">
    <property type="entry name" value="PRK12846.1-5"/>
    <property type="match status" value="1"/>
</dbReference>
<sequence length="164" mass="18375">MAIRPILPYPHAGLSDICAPVTVFDTQLQSLVTDLIDTMRAAPGVGITAAHIGVQQRVFVLELTPGTVLTYVNPEIISQSAPTMRHVEGSVSMPGFTEEVERPSRVEVRFHDVSGAEHRQTAEGFHAICIQHEIDQLDGVFWLKRLSRLKRDRLVKKWEKSRKP</sequence>
<dbReference type="PIRSF" id="PIRSF004749">
    <property type="entry name" value="Pep_def"/>
    <property type="match status" value="1"/>
</dbReference>